<dbReference type="InterPro" id="IPR008332">
    <property type="entry name" value="MethylG_MeTrfase_N"/>
</dbReference>
<organism evidence="15 16">
    <name type="scientific">Altericroceibacterium spongiae</name>
    <dbReference type="NCBI Taxonomy" id="2320269"/>
    <lineage>
        <taxon>Bacteria</taxon>
        <taxon>Pseudomonadati</taxon>
        <taxon>Pseudomonadota</taxon>
        <taxon>Alphaproteobacteria</taxon>
        <taxon>Sphingomonadales</taxon>
        <taxon>Erythrobacteraceae</taxon>
        <taxon>Altericroceibacterium</taxon>
    </lineage>
</organism>
<evidence type="ECO:0000256" key="3">
    <source>
        <dbReference type="ARBA" id="ARBA00011918"/>
    </source>
</evidence>
<evidence type="ECO:0000313" key="15">
    <source>
        <dbReference type="EMBL" id="RKF21956.1"/>
    </source>
</evidence>
<dbReference type="SUPFAM" id="SSF46767">
    <property type="entry name" value="Methylated DNA-protein cysteine methyltransferase, C-terminal domain"/>
    <property type="match status" value="1"/>
</dbReference>
<dbReference type="InterPro" id="IPR014048">
    <property type="entry name" value="MethylDNA_cys_MeTrfase_DNA-bd"/>
</dbReference>
<dbReference type="GO" id="GO:0008270">
    <property type="term" value="F:zinc ion binding"/>
    <property type="evidence" value="ECO:0007669"/>
    <property type="project" value="InterPro"/>
</dbReference>
<dbReference type="Pfam" id="PF12833">
    <property type="entry name" value="HTH_18"/>
    <property type="match status" value="1"/>
</dbReference>
<dbReference type="InterPro" id="IPR036388">
    <property type="entry name" value="WH-like_DNA-bd_sf"/>
</dbReference>
<keyword evidence="13" id="KW-0862">Zinc</keyword>
<dbReference type="PROSITE" id="PS00374">
    <property type="entry name" value="MGMT"/>
    <property type="match status" value="1"/>
</dbReference>
<dbReference type="Proteomes" id="UP000284395">
    <property type="component" value="Unassembled WGS sequence"/>
</dbReference>
<dbReference type="InterPro" id="IPR036217">
    <property type="entry name" value="MethylDNA_cys_MeTrfase_DNAb"/>
</dbReference>
<keyword evidence="9" id="KW-0804">Transcription</keyword>
<keyword evidence="7" id="KW-0805">Transcription regulation</keyword>
<evidence type="ECO:0000259" key="14">
    <source>
        <dbReference type="PROSITE" id="PS01124"/>
    </source>
</evidence>
<accession>A0A420EMX3</accession>
<dbReference type="InterPro" id="IPR036631">
    <property type="entry name" value="MGMT_N_sf"/>
</dbReference>
<keyword evidence="6" id="KW-0227">DNA damage</keyword>
<dbReference type="SMART" id="SM00342">
    <property type="entry name" value="HTH_ARAC"/>
    <property type="match status" value="1"/>
</dbReference>
<dbReference type="PANTHER" id="PTHR10815">
    <property type="entry name" value="METHYLATED-DNA--PROTEIN-CYSTEINE METHYLTRANSFERASE"/>
    <property type="match status" value="1"/>
</dbReference>
<dbReference type="GO" id="GO:0003700">
    <property type="term" value="F:DNA-binding transcription factor activity"/>
    <property type="evidence" value="ECO:0007669"/>
    <property type="project" value="InterPro"/>
</dbReference>
<dbReference type="GO" id="GO:0006281">
    <property type="term" value="P:DNA repair"/>
    <property type="evidence" value="ECO:0007669"/>
    <property type="project" value="UniProtKB-KW"/>
</dbReference>
<evidence type="ECO:0000256" key="7">
    <source>
        <dbReference type="ARBA" id="ARBA00023015"/>
    </source>
</evidence>
<dbReference type="Gene3D" id="1.10.10.60">
    <property type="entry name" value="Homeodomain-like"/>
    <property type="match status" value="2"/>
</dbReference>
<dbReference type="NCBIfam" id="TIGR00589">
    <property type="entry name" value="ogt"/>
    <property type="match status" value="1"/>
</dbReference>
<dbReference type="InterPro" id="IPR016221">
    <property type="entry name" value="Bifunct_regulatory_prot_Ada"/>
</dbReference>
<dbReference type="InterPro" id="IPR035451">
    <property type="entry name" value="Ada-like_dom_sf"/>
</dbReference>
<sequence length="344" mass="37590">MVSSDLLTDCMMEAAFLSRDRKADGRFVVGVMTTGIYCRPSCPARRPKPENMCFFPNEDEARAAGLRPCKRCRPDEVMRDRTAVEYVLKLLHDDPAKHALDDLARQVNYSPSHLQKLFKRIVGLSPAVYARALRQAKAEQSLQTGCGVTEAIYRAGFESPSRFYAAMEGRLGMTPSVWAKGGEGMVIQWALVKTSLGDMLVAASEKGVCRLAFNTSSDDLARTFPHATLARGGEAFAEIVRKVVAAVEEGRSVSDIPIDVQGTAFQEKVWAELRKIPHGETRSYAELAAAVGNPKAMRAAGSANGANPVAVLIPCHRVIRADGSIGGYAFGSRIKEELLRRERD</sequence>
<feature type="binding site" evidence="13">
    <location>
        <position position="72"/>
    </location>
    <ligand>
        <name>Zn(2+)</name>
        <dbReference type="ChEBI" id="CHEBI:29105"/>
    </ligand>
</feature>
<keyword evidence="16" id="KW-1185">Reference proteome</keyword>
<dbReference type="AlphaFoldDB" id="A0A420EMX3"/>
<dbReference type="Gene3D" id="3.30.160.70">
    <property type="entry name" value="Methylated DNA-protein cysteine methyltransferase domain"/>
    <property type="match status" value="1"/>
</dbReference>
<evidence type="ECO:0000256" key="5">
    <source>
        <dbReference type="ARBA" id="ARBA00022679"/>
    </source>
</evidence>
<comment type="catalytic activity">
    <reaction evidence="11">
        <text>a 6-O-methyl-2'-deoxyguanosine in DNA + L-cysteinyl-[protein] = S-methyl-L-cysteinyl-[protein] + a 2'-deoxyguanosine in DNA</text>
        <dbReference type="Rhea" id="RHEA:24000"/>
        <dbReference type="Rhea" id="RHEA-COMP:10131"/>
        <dbReference type="Rhea" id="RHEA-COMP:10132"/>
        <dbReference type="Rhea" id="RHEA-COMP:11367"/>
        <dbReference type="Rhea" id="RHEA-COMP:11368"/>
        <dbReference type="ChEBI" id="CHEBI:29950"/>
        <dbReference type="ChEBI" id="CHEBI:82612"/>
        <dbReference type="ChEBI" id="CHEBI:85445"/>
        <dbReference type="ChEBI" id="CHEBI:85448"/>
        <dbReference type="EC" id="2.1.1.63"/>
    </reaction>
</comment>
<keyword evidence="8" id="KW-0010">Activator</keyword>
<dbReference type="EC" id="2.1.1.63" evidence="3"/>
<evidence type="ECO:0000256" key="10">
    <source>
        <dbReference type="ARBA" id="ARBA00023204"/>
    </source>
</evidence>
<dbReference type="Pfam" id="PF02805">
    <property type="entry name" value="Ada_Zn_binding"/>
    <property type="match status" value="1"/>
</dbReference>
<evidence type="ECO:0000256" key="1">
    <source>
        <dbReference type="ARBA" id="ARBA00001286"/>
    </source>
</evidence>
<dbReference type="PIRSF" id="PIRSF000409">
    <property type="entry name" value="Ada"/>
    <property type="match status" value="1"/>
</dbReference>
<dbReference type="GO" id="GO:0032259">
    <property type="term" value="P:methylation"/>
    <property type="evidence" value="ECO:0007669"/>
    <property type="project" value="UniProtKB-KW"/>
</dbReference>
<dbReference type="SUPFAM" id="SSF57884">
    <property type="entry name" value="Ada DNA repair protein, N-terminal domain (N-Ada 10)"/>
    <property type="match status" value="1"/>
</dbReference>
<feature type="active site" description="Nucleophile; methyl group acceptor from methylphosphotriester" evidence="12">
    <location>
        <position position="38"/>
    </location>
</feature>
<evidence type="ECO:0000256" key="9">
    <source>
        <dbReference type="ARBA" id="ARBA00023163"/>
    </source>
</evidence>
<evidence type="ECO:0000256" key="4">
    <source>
        <dbReference type="ARBA" id="ARBA00022603"/>
    </source>
</evidence>
<dbReference type="EMBL" id="RAPF01000003">
    <property type="protein sequence ID" value="RKF21956.1"/>
    <property type="molecule type" value="Genomic_DNA"/>
</dbReference>
<dbReference type="InterPro" id="IPR004026">
    <property type="entry name" value="Ada_DNA_repair_Zn-bd"/>
</dbReference>
<keyword evidence="13" id="KW-0479">Metal-binding</keyword>
<dbReference type="InterPro" id="IPR009057">
    <property type="entry name" value="Homeodomain-like_sf"/>
</dbReference>
<keyword evidence="4 15" id="KW-0489">Methyltransferase</keyword>
<keyword evidence="5 15" id="KW-0808">Transferase</keyword>
<comment type="catalytic activity">
    <reaction evidence="1">
        <text>a 4-O-methyl-thymidine in DNA + L-cysteinyl-[protein] = a thymidine in DNA + S-methyl-L-cysteinyl-[protein]</text>
        <dbReference type="Rhea" id="RHEA:53428"/>
        <dbReference type="Rhea" id="RHEA-COMP:10131"/>
        <dbReference type="Rhea" id="RHEA-COMP:10132"/>
        <dbReference type="Rhea" id="RHEA-COMP:13555"/>
        <dbReference type="Rhea" id="RHEA-COMP:13556"/>
        <dbReference type="ChEBI" id="CHEBI:29950"/>
        <dbReference type="ChEBI" id="CHEBI:82612"/>
        <dbReference type="ChEBI" id="CHEBI:137386"/>
        <dbReference type="ChEBI" id="CHEBI:137387"/>
        <dbReference type="EC" id="2.1.1.63"/>
    </reaction>
</comment>
<dbReference type="Gene3D" id="1.10.10.10">
    <property type="entry name" value="Winged helix-like DNA-binding domain superfamily/Winged helix DNA-binding domain"/>
    <property type="match status" value="1"/>
</dbReference>
<dbReference type="CDD" id="cd06445">
    <property type="entry name" value="ATase"/>
    <property type="match status" value="1"/>
</dbReference>
<protein>
    <recommendedName>
        <fullName evidence="3">methylated-DNA--[protein]-cysteine S-methyltransferase</fullName>
        <ecNumber evidence="3">2.1.1.63</ecNumber>
    </recommendedName>
</protein>
<dbReference type="GO" id="GO:0003908">
    <property type="term" value="F:methylated-DNA-[protein]-cysteine S-methyltransferase activity"/>
    <property type="evidence" value="ECO:0007669"/>
    <property type="project" value="UniProtKB-EC"/>
</dbReference>
<evidence type="ECO:0000256" key="11">
    <source>
        <dbReference type="ARBA" id="ARBA00049348"/>
    </source>
</evidence>
<comment type="similarity">
    <text evidence="2">Belongs to the MGMT family.</text>
</comment>
<dbReference type="Pfam" id="PF02870">
    <property type="entry name" value="Methyltransf_1N"/>
    <property type="match status" value="1"/>
</dbReference>
<name>A0A420EMX3_9SPHN</name>
<evidence type="ECO:0000256" key="2">
    <source>
        <dbReference type="ARBA" id="ARBA00008711"/>
    </source>
</evidence>
<gene>
    <name evidence="15" type="ORF">D6851_08070</name>
</gene>
<feature type="active site" description="Nucleophile; methyl group acceptor from either O6-methylguanine or O4-methylthymine" evidence="12">
    <location>
        <position position="315"/>
    </location>
</feature>
<dbReference type="Pfam" id="PF01035">
    <property type="entry name" value="DNA_binding_1"/>
    <property type="match status" value="1"/>
</dbReference>
<reference evidence="15 16" key="1">
    <citation type="submission" date="2018-09" db="EMBL/GenBank/DDBJ databases">
        <title>Altererythrobacter spongiae sp. nov., isolated from a marine sponge.</title>
        <authorList>
            <person name="Zhuang L."/>
            <person name="Luo L."/>
        </authorList>
    </citation>
    <scope>NUCLEOTIDE SEQUENCE [LARGE SCALE GENOMIC DNA]</scope>
    <source>
        <strain evidence="15 16">HN-Y73</strain>
    </source>
</reference>
<evidence type="ECO:0000256" key="6">
    <source>
        <dbReference type="ARBA" id="ARBA00022763"/>
    </source>
</evidence>
<feature type="binding site" evidence="13">
    <location>
        <position position="38"/>
    </location>
    <ligand>
        <name>Zn(2+)</name>
        <dbReference type="ChEBI" id="CHEBI:29105"/>
    </ligand>
</feature>
<evidence type="ECO:0000256" key="13">
    <source>
        <dbReference type="PIRSR" id="PIRSR000409-3"/>
    </source>
</evidence>
<dbReference type="FunFam" id="1.10.10.10:FF:000214">
    <property type="entry name" value="Methylated-DNA--protein-cysteine methyltransferase"/>
    <property type="match status" value="1"/>
</dbReference>
<comment type="caution">
    <text evidence="15">The sequence shown here is derived from an EMBL/GenBank/DDBJ whole genome shotgun (WGS) entry which is preliminary data.</text>
</comment>
<dbReference type="Gene3D" id="3.40.10.10">
    <property type="entry name" value="DNA Methylphosphotriester Repair Domain"/>
    <property type="match status" value="1"/>
</dbReference>
<dbReference type="GO" id="GO:0043565">
    <property type="term" value="F:sequence-specific DNA binding"/>
    <property type="evidence" value="ECO:0007669"/>
    <property type="project" value="InterPro"/>
</dbReference>
<dbReference type="OrthoDB" id="9802228at2"/>
<feature type="binding site" evidence="13">
    <location>
        <position position="69"/>
    </location>
    <ligand>
        <name>Zn(2+)</name>
        <dbReference type="ChEBI" id="CHEBI:29105"/>
    </ligand>
</feature>
<comment type="cofactor">
    <cofactor evidence="13">
        <name>Zn(2+)</name>
        <dbReference type="ChEBI" id="CHEBI:29105"/>
    </cofactor>
    <text evidence="13">Binds 1 zinc ion per subunit.</text>
</comment>
<evidence type="ECO:0000256" key="12">
    <source>
        <dbReference type="PIRSR" id="PIRSR000409-1"/>
    </source>
</evidence>
<dbReference type="InterPro" id="IPR018060">
    <property type="entry name" value="HTH_AraC"/>
</dbReference>
<proteinExistence type="inferred from homology"/>
<keyword evidence="10" id="KW-0234">DNA repair</keyword>
<dbReference type="PROSITE" id="PS01124">
    <property type="entry name" value="HTH_ARAC_FAMILY_2"/>
    <property type="match status" value="1"/>
</dbReference>
<feature type="domain" description="HTH araC/xylS-type" evidence="14">
    <location>
        <begin position="81"/>
        <end position="181"/>
    </location>
</feature>
<dbReference type="PANTHER" id="PTHR10815:SF14">
    <property type="entry name" value="BIFUNCTIONAL TRANSCRIPTIONAL ACTIVATOR_DNA REPAIR ENZYME ADA"/>
    <property type="match status" value="1"/>
</dbReference>
<evidence type="ECO:0000256" key="8">
    <source>
        <dbReference type="ARBA" id="ARBA00023159"/>
    </source>
</evidence>
<evidence type="ECO:0000313" key="16">
    <source>
        <dbReference type="Proteomes" id="UP000284395"/>
    </source>
</evidence>
<feature type="binding site" evidence="13">
    <location>
        <position position="42"/>
    </location>
    <ligand>
        <name>Zn(2+)</name>
        <dbReference type="ChEBI" id="CHEBI:29105"/>
    </ligand>
</feature>
<dbReference type="InterPro" id="IPR001497">
    <property type="entry name" value="MethylDNA_cys_MeTrfase_AS"/>
</dbReference>
<dbReference type="SUPFAM" id="SSF46689">
    <property type="entry name" value="Homeodomain-like"/>
    <property type="match status" value="1"/>
</dbReference>
<dbReference type="SUPFAM" id="SSF53155">
    <property type="entry name" value="Methylated DNA-protein cysteine methyltransferase domain"/>
    <property type="match status" value="1"/>
</dbReference>